<organism evidence="2 3">
    <name type="scientific">Candidatus Kaiserbacteria bacterium RIFCSPHIGHO2_01_FULL_53_29</name>
    <dbReference type="NCBI Taxonomy" id="1798480"/>
    <lineage>
        <taxon>Bacteria</taxon>
        <taxon>Candidatus Kaiseribacteriota</taxon>
    </lineage>
</organism>
<gene>
    <name evidence="2" type="ORF">A2851_05255</name>
</gene>
<feature type="transmembrane region" description="Helical" evidence="1">
    <location>
        <begin position="21"/>
        <end position="44"/>
    </location>
</feature>
<name>A0A1F6CTD2_9BACT</name>
<sequence>MRTKRANRCVGFLSYCNNSRGFTAIGITAAASVLALMVVLGWSVERSVQEKKSATTYVASADAGTDISSSKENVAGMSIFGSASFSSATSSTDAISSIGAVVMDRLAGQYAQMQQAGTYTEEAGAQIAQDLAPLMRAEVSYRRFTKADVKTSSDTSYAAMLAYRLALQSTLKPLFKNTTPEYEIFGNYVQTKDASYLKELTEVAKNYKDAAASTANVAAPADAVVQHLAILNAMQEFAATLEQLVAHAEDPFASVALLRSYDQAERNMFTSFSGLYSYNAKKQL</sequence>
<evidence type="ECO:0000256" key="1">
    <source>
        <dbReference type="SAM" id="Phobius"/>
    </source>
</evidence>
<keyword evidence="1" id="KW-0472">Membrane</keyword>
<accession>A0A1F6CTD2</accession>
<keyword evidence="1" id="KW-0812">Transmembrane</keyword>
<proteinExistence type="predicted"/>
<reference evidence="2 3" key="1">
    <citation type="journal article" date="2016" name="Nat. Commun.">
        <title>Thousands of microbial genomes shed light on interconnected biogeochemical processes in an aquifer system.</title>
        <authorList>
            <person name="Anantharaman K."/>
            <person name="Brown C.T."/>
            <person name="Hug L.A."/>
            <person name="Sharon I."/>
            <person name="Castelle C.J."/>
            <person name="Probst A.J."/>
            <person name="Thomas B.C."/>
            <person name="Singh A."/>
            <person name="Wilkins M.J."/>
            <person name="Karaoz U."/>
            <person name="Brodie E.L."/>
            <person name="Williams K.H."/>
            <person name="Hubbard S.S."/>
            <person name="Banfield J.F."/>
        </authorList>
    </citation>
    <scope>NUCLEOTIDE SEQUENCE [LARGE SCALE GENOMIC DNA]</scope>
</reference>
<evidence type="ECO:0000313" key="3">
    <source>
        <dbReference type="Proteomes" id="UP000176863"/>
    </source>
</evidence>
<evidence type="ECO:0000313" key="2">
    <source>
        <dbReference type="EMBL" id="OGG52423.1"/>
    </source>
</evidence>
<dbReference type="AlphaFoldDB" id="A0A1F6CTD2"/>
<comment type="caution">
    <text evidence="2">The sequence shown here is derived from an EMBL/GenBank/DDBJ whole genome shotgun (WGS) entry which is preliminary data.</text>
</comment>
<dbReference type="STRING" id="1798480.A2851_05255"/>
<dbReference type="Proteomes" id="UP000176863">
    <property type="component" value="Unassembled WGS sequence"/>
</dbReference>
<keyword evidence="1" id="KW-1133">Transmembrane helix</keyword>
<protein>
    <submittedName>
        <fullName evidence="2">Uncharacterized protein</fullName>
    </submittedName>
</protein>
<dbReference type="EMBL" id="MFKT01000029">
    <property type="protein sequence ID" value="OGG52423.1"/>
    <property type="molecule type" value="Genomic_DNA"/>
</dbReference>